<evidence type="ECO:0000256" key="9">
    <source>
        <dbReference type="ARBA" id="ARBA00023134"/>
    </source>
</evidence>
<organism evidence="17 18">
    <name type="scientific">Halobacillus seohaensis</name>
    <dbReference type="NCBI Taxonomy" id="447421"/>
    <lineage>
        <taxon>Bacteria</taxon>
        <taxon>Bacillati</taxon>
        <taxon>Bacillota</taxon>
        <taxon>Bacilli</taxon>
        <taxon>Bacillales</taxon>
        <taxon>Bacillaceae</taxon>
        <taxon>Halobacillus</taxon>
    </lineage>
</organism>
<gene>
    <name evidence="17" type="primary">flhF</name>
    <name evidence="17" type="ORF">ACFQIC_04900</name>
</gene>
<evidence type="ECO:0000256" key="8">
    <source>
        <dbReference type="ARBA" id="ARBA00022927"/>
    </source>
</evidence>
<dbReference type="CDD" id="cd17873">
    <property type="entry name" value="FlhF"/>
    <property type="match status" value="1"/>
</dbReference>
<dbReference type="InterPro" id="IPR000897">
    <property type="entry name" value="SRP54_GTPase_dom"/>
</dbReference>
<comment type="subcellular location">
    <subcellularLocation>
        <location evidence="1">Cell membrane</location>
        <topology evidence="1">Peripheral membrane protein</topology>
        <orientation evidence="1">Cytoplasmic side</orientation>
    </subcellularLocation>
</comment>
<dbReference type="RefSeq" id="WP_204707802.1">
    <property type="nucleotide sequence ID" value="NZ_JBHSZV010000013.1"/>
</dbReference>
<sequence>MKVKKFQGPSMPEVMKKVKKNLGNDAVILNSKEIKTGGFLGMFKKTQTEVIAAIDPVPDKGKLETTSPKREPQLTSSESEGVVREIRQLKAMIQQQSSSESDSTSLDRMHKHLLDQELDEEICQDIKHLLLGEFSELSFEQLSEEQVHLSTYNHLIKQLENIAIGDHSFTKKFVHLVGPTGVGKTTTVAKLAADAVLNKNLKVGFITTDTYRIAAIDQLKTYAKILDIPLEVAYNLDDYMEARAKFDDYDLVFIDTAGRNFRDSQYVSELKKMINFNENTETYLVLSLTSKYQDMLEIFHQFNQVPIERLIFTKSDETSRIGGALSLAVTNNIGIAYITYGQDVPDDIDQADSGKLIRSVTEGFSYE</sequence>
<keyword evidence="8" id="KW-0653">Protein transport</keyword>
<evidence type="ECO:0000256" key="12">
    <source>
        <dbReference type="ARBA" id="ARBA00025337"/>
    </source>
</evidence>
<evidence type="ECO:0000256" key="13">
    <source>
        <dbReference type="NCBIfam" id="TIGR03499"/>
    </source>
</evidence>
<evidence type="ECO:0000256" key="7">
    <source>
        <dbReference type="ARBA" id="ARBA00022795"/>
    </source>
</evidence>
<keyword evidence="5" id="KW-1003">Cell membrane</keyword>
<evidence type="ECO:0000256" key="1">
    <source>
        <dbReference type="ARBA" id="ARBA00004413"/>
    </source>
</evidence>
<evidence type="ECO:0000256" key="10">
    <source>
        <dbReference type="ARBA" id="ARBA00023136"/>
    </source>
</evidence>
<proteinExistence type="inferred from homology"/>
<evidence type="ECO:0000313" key="18">
    <source>
        <dbReference type="Proteomes" id="UP001596410"/>
    </source>
</evidence>
<accession>A0ABW2EIH2</accession>
<evidence type="ECO:0000256" key="5">
    <source>
        <dbReference type="ARBA" id="ARBA00022475"/>
    </source>
</evidence>
<dbReference type="SUPFAM" id="SSF52540">
    <property type="entry name" value="P-loop containing nucleoside triphosphate hydrolases"/>
    <property type="match status" value="1"/>
</dbReference>
<evidence type="ECO:0000256" key="4">
    <source>
        <dbReference type="ARBA" id="ARBA00022448"/>
    </source>
</evidence>
<feature type="region of interest" description="Disordered" evidence="14">
    <location>
        <begin position="58"/>
        <end position="81"/>
    </location>
</feature>
<dbReference type="PANTHER" id="PTHR43134:SF3">
    <property type="entry name" value="FLAGELLAR BIOSYNTHESIS PROTEIN FLHF"/>
    <property type="match status" value="1"/>
</dbReference>
<keyword evidence="9" id="KW-0342">GTP-binding</keyword>
<keyword evidence="4" id="KW-0813">Transport</keyword>
<feature type="compositionally biased region" description="Basic and acidic residues" evidence="14">
    <location>
        <begin position="58"/>
        <end position="72"/>
    </location>
</feature>
<keyword evidence="6" id="KW-0547">Nucleotide-binding</keyword>
<keyword evidence="17" id="KW-0282">Flagellum</keyword>
<evidence type="ECO:0000256" key="11">
    <source>
        <dbReference type="ARBA" id="ARBA00023225"/>
    </source>
</evidence>
<dbReference type="NCBIfam" id="TIGR03499">
    <property type="entry name" value="FlhF"/>
    <property type="match status" value="1"/>
</dbReference>
<evidence type="ECO:0000259" key="16">
    <source>
        <dbReference type="SMART" id="SM00962"/>
    </source>
</evidence>
<dbReference type="SMART" id="SM00382">
    <property type="entry name" value="AAA"/>
    <property type="match status" value="1"/>
</dbReference>
<dbReference type="Gene3D" id="3.40.50.300">
    <property type="entry name" value="P-loop containing nucleotide triphosphate hydrolases"/>
    <property type="match status" value="1"/>
</dbReference>
<keyword evidence="7" id="KW-1005">Bacterial flagellum biogenesis</keyword>
<keyword evidence="10" id="KW-0472">Membrane</keyword>
<feature type="domain" description="AAA+ ATPase" evidence="15">
    <location>
        <begin position="170"/>
        <end position="339"/>
    </location>
</feature>
<dbReference type="InterPro" id="IPR027417">
    <property type="entry name" value="P-loop_NTPase"/>
</dbReference>
<feature type="domain" description="SRP54-type proteins GTP-binding" evidence="16">
    <location>
        <begin position="171"/>
        <end position="362"/>
    </location>
</feature>
<dbReference type="InterPro" id="IPR020006">
    <property type="entry name" value="FlhF"/>
</dbReference>
<dbReference type="Pfam" id="PF00448">
    <property type="entry name" value="SRP54"/>
    <property type="match status" value="1"/>
</dbReference>
<comment type="caution">
    <text evidence="17">The sequence shown here is derived from an EMBL/GenBank/DDBJ whole genome shotgun (WGS) entry which is preliminary data.</text>
</comment>
<evidence type="ECO:0000256" key="14">
    <source>
        <dbReference type="SAM" id="MobiDB-lite"/>
    </source>
</evidence>
<comment type="similarity">
    <text evidence="2">Belongs to the GTP-binding SRP family.</text>
</comment>
<dbReference type="Gene3D" id="1.20.120.1380">
    <property type="entry name" value="Flagellar FlhF biosynthesis protein, N domain"/>
    <property type="match status" value="1"/>
</dbReference>
<evidence type="ECO:0000259" key="15">
    <source>
        <dbReference type="SMART" id="SM00382"/>
    </source>
</evidence>
<keyword evidence="18" id="KW-1185">Reference proteome</keyword>
<dbReference type="EMBL" id="JBHSZV010000013">
    <property type="protein sequence ID" value="MFC7061193.1"/>
    <property type="molecule type" value="Genomic_DNA"/>
</dbReference>
<evidence type="ECO:0000256" key="3">
    <source>
        <dbReference type="ARBA" id="ARBA00014919"/>
    </source>
</evidence>
<dbReference type="Proteomes" id="UP001596410">
    <property type="component" value="Unassembled WGS sequence"/>
</dbReference>
<dbReference type="SMART" id="SM00962">
    <property type="entry name" value="SRP54"/>
    <property type="match status" value="1"/>
</dbReference>
<keyword evidence="17" id="KW-0966">Cell projection</keyword>
<name>A0ABW2EIH2_9BACI</name>
<reference evidence="18" key="1">
    <citation type="journal article" date="2019" name="Int. J. Syst. Evol. Microbiol.">
        <title>The Global Catalogue of Microorganisms (GCM) 10K type strain sequencing project: providing services to taxonomists for standard genome sequencing and annotation.</title>
        <authorList>
            <consortium name="The Broad Institute Genomics Platform"/>
            <consortium name="The Broad Institute Genome Sequencing Center for Infectious Disease"/>
            <person name="Wu L."/>
            <person name="Ma J."/>
        </authorList>
    </citation>
    <scope>NUCLEOTIDE SEQUENCE [LARGE SCALE GENOMIC DNA]</scope>
    <source>
        <strain evidence="18">CGMCC 4.1621</strain>
    </source>
</reference>
<evidence type="ECO:0000256" key="6">
    <source>
        <dbReference type="ARBA" id="ARBA00022741"/>
    </source>
</evidence>
<keyword evidence="17" id="KW-0969">Cilium</keyword>
<evidence type="ECO:0000313" key="17">
    <source>
        <dbReference type="EMBL" id="MFC7061193.1"/>
    </source>
</evidence>
<evidence type="ECO:0000256" key="2">
    <source>
        <dbReference type="ARBA" id="ARBA00008531"/>
    </source>
</evidence>
<dbReference type="InterPro" id="IPR003593">
    <property type="entry name" value="AAA+_ATPase"/>
</dbReference>
<protein>
    <recommendedName>
        <fullName evidence="3 13">Flagellar biosynthesis protein FlhF</fullName>
    </recommendedName>
</protein>
<keyword evidence="11" id="KW-1006">Bacterial flagellum protein export</keyword>
<dbReference type="InterPro" id="IPR047040">
    <property type="entry name" value="FlhF__GTPase_dom"/>
</dbReference>
<dbReference type="PANTHER" id="PTHR43134">
    <property type="entry name" value="SIGNAL RECOGNITION PARTICLE RECEPTOR SUBUNIT ALPHA"/>
    <property type="match status" value="1"/>
</dbReference>
<comment type="function">
    <text evidence="12">Necessary for flagellar biosynthesis. May be involved in translocation of the flagellum.</text>
</comment>